<comment type="caution">
    <text evidence="1">The sequence shown here is derived from an EMBL/GenBank/DDBJ whole genome shotgun (WGS) entry which is preliminary data.</text>
</comment>
<evidence type="ECO:0000313" key="1">
    <source>
        <dbReference type="EMBL" id="ERM80390.1"/>
    </source>
</evidence>
<dbReference type="RefSeq" id="WP_019597044.1">
    <property type="nucleotide sequence ID" value="NZ_AWXR01000105.1"/>
</dbReference>
<dbReference type="AlphaFoldDB" id="U5BJ06"/>
<organism evidence="1 2">
    <name type="scientific">Rhodonellum psychrophilum GCM71 = DSM 17998</name>
    <dbReference type="NCBI Taxonomy" id="1123057"/>
    <lineage>
        <taxon>Bacteria</taxon>
        <taxon>Pseudomonadati</taxon>
        <taxon>Bacteroidota</taxon>
        <taxon>Cytophagia</taxon>
        <taxon>Cytophagales</taxon>
        <taxon>Cytophagaceae</taxon>
        <taxon>Rhodonellum</taxon>
    </lineage>
</organism>
<evidence type="ECO:0000313" key="2">
    <source>
        <dbReference type="Proteomes" id="UP000016843"/>
    </source>
</evidence>
<gene>
    <name evidence="1" type="ORF">P872_13550</name>
</gene>
<dbReference type="EMBL" id="AWXR01000105">
    <property type="protein sequence ID" value="ERM80390.1"/>
    <property type="molecule type" value="Genomic_DNA"/>
</dbReference>
<accession>U5BJ06</accession>
<sequence>MLEEKAIAMTSFNSNIEFLKASNIRIHFITDLTDQKERILKLL</sequence>
<proteinExistence type="predicted"/>
<reference evidence="1 2" key="1">
    <citation type="journal article" date="2013" name="Genome Announc.">
        <title>Draft Genome Sequence of the Psychrophilic and Alkaliphilic Rhodonellum psychrophilum Strain GCM71T.</title>
        <authorList>
            <person name="Hauptmann A.L."/>
            <person name="Glaring M.A."/>
            <person name="Hallin P.F."/>
            <person name="Prieme A."/>
            <person name="Stougaard P."/>
        </authorList>
    </citation>
    <scope>NUCLEOTIDE SEQUENCE [LARGE SCALE GENOMIC DNA]</scope>
    <source>
        <strain evidence="1 2">GCM71</strain>
    </source>
</reference>
<protein>
    <submittedName>
        <fullName evidence="1">Uncharacterized protein</fullName>
    </submittedName>
</protein>
<name>U5BJ06_9BACT</name>
<dbReference type="Proteomes" id="UP000016843">
    <property type="component" value="Unassembled WGS sequence"/>
</dbReference>
<keyword evidence="2" id="KW-1185">Reference proteome</keyword>